<accession>A0A3E1PA31</accession>
<dbReference type="OrthoDB" id="1094383at2"/>
<dbReference type="InterPro" id="IPR019504">
    <property type="entry name" value="Peptidase_U49_Lit_pept"/>
</dbReference>
<reference evidence="1 2" key="1">
    <citation type="submission" date="2018-08" db="EMBL/GenBank/DDBJ databases">
        <title>Chitinophaga sp. K20C18050901, a novel bacterium isolated from forest soil.</title>
        <authorList>
            <person name="Wang C."/>
        </authorList>
    </citation>
    <scope>NUCLEOTIDE SEQUENCE [LARGE SCALE GENOMIC DNA]</scope>
    <source>
        <strain evidence="1 2">K20C18050901</strain>
    </source>
</reference>
<dbReference type="AlphaFoldDB" id="A0A3E1PA31"/>
<sequence>MKNFFSDPDNLNENPIRVLRGNVYQELSRLSPSFIAVLRKAAAEGKLDPSNIQFSDSEYPATKGPAAGVGMVLLYDGFQMYLWCMCYCFVVYHSEMTVKRQANRDEENDDVMDGVDMEKLKTAMKLMEYAQSLLKGYHPWDISLPNPAYYSDEMHDTITKVNAVYLHAMNFVIAHEVAHIELDHVTDNAALDLTELDMEIQADARSVELIKDGMTTINKDTAELGVLAALCTLLLMKSELSGGGHPDSDDRIGAFIEHIIVDNHSHLWGIAVLAYRLWADHYGHGIFFFQNLDSAKLIYDEIRKQLKEETLVQYCEVIVPEGTYGVTCYDVGDRRQFYTKIDGFGVWFEADQLRGTVKPIMNDQYIDPTKISDFITALSGLIDNGSSGDQVQ</sequence>
<evidence type="ECO:0000313" key="1">
    <source>
        <dbReference type="EMBL" id="RFM37055.1"/>
    </source>
</evidence>
<dbReference type="RefSeq" id="WP_116852375.1">
    <property type="nucleotide sequence ID" value="NZ_QTJV01000001.1"/>
</dbReference>
<evidence type="ECO:0000313" key="2">
    <source>
        <dbReference type="Proteomes" id="UP000261174"/>
    </source>
</evidence>
<gene>
    <name evidence="1" type="ORF">DXN04_06030</name>
</gene>
<organism evidence="1 2">
    <name type="scientific">Chitinophaga silvisoli</name>
    <dbReference type="NCBI Taxonomy" id="2291814"/>
    <lineage>
        <taxon>Bacteria</taxon>
        <taxon>Pseudomonadati</taxon>
        <taxon>Bacteroidota</taxon>
        <taxon>Chitinophagia</taxon>
        <taxon>Chitinophagales</taxon>
        <taxon>Chitinophagaceae</taxon>
        <taxon>Chitinophaga</taxon>
    </lineage>
</organism>
<keyword evidence="2" id="KW-1185">Reference proteome</keyword>
<dbReference type="EMBL" id="QTJV01000001">
    <property type="protein sequence ID" value="RFM37055.1"/>
    <property type="molecule type" value="Genomic_DNA"/>
</dbReference>
<proteinExistence type="predicted"/>
<dbReference type="Pfam" id="PF10463">
    <property type="entry name" value="Peptidase_U49"/>
    <property type="match status" value="1"/>
</dbReference>
<dbReference type="Proteomes" id="UP000261174">
    <property type="component" value="Unassembled WGS sequence"/>
</dbReference>
<name>A0A3E1PA31_9BACT</name>
<protein>
    <submittedName>
        <fullName evidence="1">Uncharacterized protein</fullName>
    </submittedName>
</protein>
<comment type="caution">
    <text evidence="1">The sequence shown here is derived from an EMBL/GenBank/DDBJ whole genome shotgun (WGS) entry which is preliminary data.</text>
</comment>